<sequence length="518" mass="58914">MHEQRRGHVFHGVTIGGSNNRVHLGDHITGDPDAAQHSAVDRVRDLLFLTEPQDDRAGLLVAKAGIVDGTCEWILEHEKFLRWSTLADDDEPDGDESALPGLWVSGGPGKGKTMLAIYVSQILERDYADVTDRRLLYYFCAHNDDKRNTPVTVLRSWARQLLHDEPDLVQHVLPDLQGPAVQTHTLTNLDTLWRIFSTLVAKSSRQAVFCVLDGLDECVMQLDHFLAHVHACLRSGVPGVRRKLRLIVFSRETQTCTFDERGGFDRINLDSDAYPHVQHSILLFILSRVVPFVWDDSNGLDELKVRLMPFLMRSTVQTFIWIGYVANELQRCQSEAQIQELLTGVPRGLDGTYERMVDQVYQADLERCRRTKADLAEVTRSTRQLLQWVVLVRRPLTLLEVAVIFKIAPGDVERVEETVRERIRNYGHLFQVSNGRVELLHKSAGDFLTRGAPFSQEHLEQYRVRTEAAHKAITTFCLELLQVNLTQHPCLGIEEAGTLSILNSVPLLKYAILYWPEH</sequence>
<dbReference type="RefSeq" id="XP_040700227.1">
    <property type="nucleotide sequence ID" value="XM_040842543.1"/>
</dbReference>
<keyword evidence="4" id="KW-1185">Reference proteome</keyword>
<dbReference type="InterPro" id="IPR056884">
    <property type="entry name" value="NPHP3-like_N"/>
</dbReference>
<evidence type="ECO:0000259" key="2">
    <source>
        <dbReference type="Pfam" id="PF24883"/>
    </source>
</evidence>
<dbReference type="EMBL" id="KV878590">
    <property type="protein sequence ID" value="OJJ56421.1"/>
    <property type="molecule type" value="Genomic_DNA"/>
</dbReference>
<reference evidence="4" key="1">
    <citation type="journal article" date="2017" name="Genome Biol.">
        <title>Comparative genomics reveals high biological diversity and specific adaptations in the industrially and medically important fungal genus Aspergillus.</title>
        <authorList>
            <person name="de Vries R.P."/>
            <person name="Riley R."/>
            <person name="Wiebenga A."/>
            <person name="Aguilar-Osorio G."/>
            <person name="Amillis S."/>
            <person name="Uchima C.A."/>
            <person name="Anderluh G."/>
            <person name="Asadollahi M."/>
            <person name="Askin M."/>
            <person name="Barry K."/>
            <person name="Battaglia E."/>
            <person name="Bayram O."/>
            <person name="Benocci T."/>
            <person name="Braus-Stromeyer S.A."/>
            <person name="Caldana C."/>
            <person name="Canovas D."/>
            <person name="Cerqueira G.C."/>
            <person name="Chen F."/>
            <person name="Chen W."/>
            <person name="Choi C."/>
            <person name="Clum A."/>
            <person name="Dos Santos R.A."/>
            <person name="Damasio A.R."/>
            <person name="Diallinas G."/>
            <person name="Emri T."/>
            <person name="Fekete E."/>
            <person name="Flipphi M."/>
            <person name="Freyberg S."/>
            <person name="Gallo A."/>
            <person name="Gournas C."/>
            <person name="Habgood R."/>
            <person name="Hainaut M."/>
            <person name="Harispe M.L."/>
            <person name="Henrissat B."/>
            <person name="Hilden K.S."/>
            <person name="Hope R."/>
            <person name="Hossain A."/>
            <person name="Karabika E."/>
            <person name="Karaffa L."/>
            <person name="Karanyi Z."/>
            <person name="Krasevec N."/>
            <person name="Kuo A."/>
            <person name="Kusch H."/>
            <person name="LaButti K."/>
            <person name="Lagendijk E.L."/>
            <person name="Lapidus A."/>
            <person name="Levasseur A."/>
            <person name="Lindquist E."/>
            <person name="Lipzen A."/>
            <person name="Logrieco A.F."/>
            <person name="MacCabe A."/>
            <person name="Maekelae M.R."/>
            <person name="Malavazi I."/>
            <person name="Melin P."/>
            <person name="Meyer V."/>
            <person name="Mielnichuk N."/>
            <person name="Miskei M."/>
            <person name="Molnar A.P."/>
            <person name="Mule G."/>
            <person name="Ngan C.Y."/>
            <person name="Orejas M."/>
            <person name="Orosz E."/>
            <person name="Ouedraogo J.P."/>
            <person name="Overkamp K.M."/>
            <person name="Park H.-S."/>
            <person name="Perrone G."/>
            <person name="Piumi F."/>
            <person name="Punt P.J."/>
            <person name="Ram A.F."/>
            <person name="Ramon A."/>
            <person name="Rauscher S."/>
            <person name="Record E."/>
            <person name="Riano-Pachon D.M."/>
            <person name="Robert V."/>
            <person name="Roehrig J."/>
            <person name="Ruller R."/>
            <person name="Salamov A."/>
            <person name="Salih N.S."/>
            <person name="Samson R.A."/>
            <person name="Sandor E."/>
            <person name="Sanguinetti M."/>
            <person name="Schuetze T."/>
            <person name="Sepcic K."/>
            <person name="Shelest E."/>
            <person name="Sherlock G."/>
            <person name="Sophianopoulou V."/>
            <person name="Squina F.M."/>
            <person name="Sun H."/>
            <person name="Susca A."/>
            <person name="Todd R.B."/>
            <person name="Tsang A."/>
            <person name="Unkles S.E."/>
            <person name="van de Wiele N."/>
            <person name="van Rossen-Uffink D."/>
            <person name="Oliveira J.V."/>
            <person name="Vesth T.C."/>
            <person name="Visser J."/>
            <person name="Yu J.-H."/>
            <person name="Zhou M."/>
            <person name="Andersen M.R."/>
            <person name="Archer D.B."/>
            <person name="Baker S.E."/>
            <person name="Benoit I."/>
            <person name="Brakhage A.A."/>
            <person name="Braus G.H."/>
            <person name="Fischer R."/>
            <person name="Frisvad J.C."/>
            <person name="Goldman G.H."/>
            <person name="Houbraken J."/>
            <person name="Oakley B."/>
            <person name="Pocsi I."/>
            <person name="Scazzocchio C."/>
            <person name="Seiboth B."/>
            <person name="vanKuyk P.A."/>
            <person name="Wortman J."/>
            <person name="Dyer P.S."/>
            <person name="Grigoriev I.V."/>
        </authorList>
    </citation>
    <scope>NUCLEOTIDE SEQUENCE [LARGE SCALE GENOMIC DNA]</scope>
    <source>
        <strain evidence="4">CBS 593.65</strain>
    </source>
</reference>
<name>A0A1L9TAK8_9EURO</name>
<feature type="domain" description="Nephrocystin 3-like N-terminal" evidence="2">
    <location>
        <begin position="69"/>
        <end position="251"/>
    </location>
</feature>
<dbReference type="AlphaFoldDB" id="A0A1L9TAK8"/>
<dbReference type="InterPro" id="IPR027417">
    <property type="entry name" value="P-loop_NTPase"/>
</dbReference>
<evidence type="ECO:0000256" key="1">
    <source>
        <dbReference type="ARBA" id="ARBA00022737"/>
    </source>
</evidence>
<accession>A0A1L9TAK8</accession>
<protein>
    <recommendedName>
        <fullName evidence="2">Nephrocystin 3-like N-terminal domain-containing protein</fullName>
    </recommendedName>
</protein>
<dbReference type="STRING" id="1036612.A0A1L9TAK8"/>
<keyword evidence="1" id="KW-0677">Repeat</keyword>
<evidence type="ECO:0000313" key="4">
    <source>
        <dbReference type="Proteomes" id="UP000184356"/>
    </source>
</evidence>
<proteinExistence type="predicted"/>
<gene>
    <name evidence="3" type="ORF">ASPSYDRAFT_156270</name>
</gene>
<evidence type="ECO:0000313" key="3">
    <source>
        <dbReference type="EMBL" id="OJJ56421.1"/>
    </source>
</evidence>
<dbReference type="VEuPathDB" id="FungiDB:ASPSYDRAFT_156270"/>
<feature type="non-terminal residue" evidence="3">
    <location>
        <position position="518"/>
    </location>
</feature>
<dbReference type="Proteomes" id="UP000184356">
    <property type="component" value="Unassembled WGS sequence"/>
</dbReference>
<dbReference type="SUPFAM" id="SSF52540">
    <property type="entry name" value="P-loop containing nucleoside triphosphate hydrolases"/>
    <property type="match status" value="1"/>
</dbReference>
<dbReference type="OrthoDB" id="20872at2759"/>
<dbReference type="PANTHER" id="PTHR10039">
    <property type="entry name" value="AMELOGENIN"/>
    <property type="match status" value="1"/>
</dbReference>
<organism evidence="3 4">
    <name type="scientific">Aspergillus sydowii CBS 593.65</name>
    <dbReference type="NCBI Taxonomy" id="1036612"/>
    <lineage>
        <taxon>Eukaryota</taxon>
        <taxon>Fungi</taxon>
        <taxon>Dikarya</taxon>
        <taxon>Ascomycota</taxon>
        <taxon>Pezizomycotina</taxon>
        <taxon>Eurotiomycetes</taxon>
        <taxon>Eurotiomycetidae</taxon>
        <taxon>Eurotiales</taxon>
        <taxon>Aspergillaceae</taxon>
        <taxon>Aspergillus</taxon>
        <taxon>Aspergillus subgen. Nidulantes</taxon>
    </lineage>
</organism>
<dbReference type="GeneID" id="63758616"/>
<dbReference type="Pfam" id="PF24883">
    <property type="entry name" value="NPHP3_N"/>
    <property type="match status" value="1"/>
</dbReference>
<dbReference type="Gene3D" id="3.40.50.300">
    <property type="entry name" value="P-loop containing nucleotide triphosphate hydrolases"/>
    <property type="match status" value="1"/>
</dbReference>
<dbReference type="PANTHER" id="PTHR10039:SF14">
    <property type="entry name" value="NACHT DOMAIN-CONTAINING PROTEIN"/>
    <property type="match status" value="1"/>
</dbReference>